<evidence type="ECO:0000259" key="3">
    <source>
        <dbReference type="Pfam" id="PF21028"/>
    </source>
</evidence>
<sequence length="212" mass="22795">MANEKSEVSRLNVESDAHPSQPSSGLEALLRAASEGTTQGGGPGGEKTVRPVEKWNPPYCGDIGMKIRRDGTWMYQGSPIGRIALVKLFASILRKDDDGRTYLVTPAEKVDVEVEDAPFLAVEMAAEGEGRARTITLRTNVDDVVTVDAEHPLRFQPSGPDGGLKPYVRVRGRLEALCTRAVYAELVQLAEAGDGGGEEVGVWSGGKWWGMG</sequence>
<dbReference type="Gene3D" id="2.30.270.10">
    <property type="entry name" value="duf1285 protein"/>
    <property type="match status" value="1"/>
</dbReference>
<dbReference type="InterPro" id="IPR010707">
    <property type="entry name" value="DUF1285"/>
</dbReference>
<dbReference type="AlphaFoldDB" id="A0A1I7N056"/>
<dbReference type="InterPro" id="IPR048341">
    <property type="entry name" value="DUF1285_N"/>
</dbReference>
<name>A0A1I7N056_9HYPH</name>
<evidence type="ECO:0000313" key="5">
    <source>
        <dbReference type="Proteomes" id="UP000199423"/>
    </source>
</evidence>
<accession>A0A1I7N056</accession>
<feature type="region of interest" description="Disordered" evidence="1">
    <location>
        <begin position="1"/>
        <end position="53"/>
    </location>
</feature>
<dbReference type="Proteomes" id="UP000199423">
    <property type="component" value="Unassembled WGS sequence"/>
</dbReference>
<dbReference type="RefSeq" id="WP_092864740.1">
    <property type="nucleotide sequence ID" value="NZ_FPCH01000001.1"/>
</dbReference>
<evidence type="ECO:0000259" key="2">
    <source>
        <dbReference type="Pfam" id="PF06938"/>
    </source>
</evidence>
<evidence type="ECO:0000256" key="1">
    <source>
        <dbReference type="SAM" id="MobiDB-lite"/>
    </source>
</evidence>
<feature type="domain" description="DUF1285" evidence="2">
    <location>
        <begin position="51"/>
        <end position="117"/>
    </location>
</feature>
<dbReference type="Pfam" id="PF06938">
    <property type="entry name" value="DUF1285_N"/>
    <property type="match status" value="1"/>
</dbReference>
<dbReference type="PIRSF" id="PIRSF029557">
    <property type="entry name" value="UCP029557"/>
    <property type="match status" value="1"/>
</dbReference>
<dbReference type="OrthoDB" id="3078366at2"/>
<feature type="domain" description="DUF1285" evidence="3">
    <location>
        <begin position="118"/>
        <end position="211"/>
    </location>
</feature>
<dbReference type="Gene3D" id="3.10.540.10">
    <property type="entry name" value="duf1285 like domain"/>
    <property type="match status" value="1"/>
</dbReference>
<dbReference type="InterPro" id="IPR048342">
    <property type="entry name" value="DUF1285_C"/>
</dbReference>
<evidence type="ECO:0008006" key="6">
    <source>
        <dbReference type="Google" id="ProtNLM"/>
    </source>
</evidence>
<dbReference type="EMBL" id="FPCH01000001">
    <property type="protein sequence ID" value="SFV28057.1"/>
    <property type="molecule type" value="Genomic_DNA"/>
</dbReference>
<dbReference type="STRING" id="51670.SAMN04488557_0915"/>
<evidence type="ECO:0000313" key="4">
    <source>
        <dbReference type="EMBL" id="SFV28057.1"/>
    </source>
</evidence>
<proteinExistence type="predicted"/>
<gene>
    <name evidence="4" type="ORF">SAMN04488557_0915</name>
</gene>
<keyword evidence="5" id="KW-1185">Reference proteome</keyword>
<protein>
    <recommendedName>
        <fullName evidence="6">DUF1285 domain-containing protein</fullName>
    </recommendedName>
</protein>
<reference evidence="5" key="1">
    <citation type="submission" date="2016-10" db="EMBL/GenBank/DDBJ databases">
        <authorList>
            <person name="Varghese N."/>
            <person name="Submissions S."/>
        </authorList>
    </citation>
    <scope>NUCLEOTIDE SEQUENCE [LARGE SCALE GENOMIC DNA]</scope>
    <source>
        <strain evidence="5">DSM 1565</strain>
    </source>
</reference>
<organism evidence="4 5">
    <name type="scientific">Hyphomicrobium facile</name>
    <dbReference type="NCBI Taxonomy" id="51670"/>
    <lineage>
        <taxon>Bacteria</taxon>
        <taxon>Pseudomonadati</taxon>
        <taxon>Pseudomonadota</taxon>
        <taxon>Alphaproteobacteria</taxon>
        <taxon>Hyphomicrobiales</taxon>
        <taxon>Hyphomicrobiaceae</taxon>
        <taxon>Hyphomicrobium</taxon>
    </lineage>
</organism>
<dbReference type="InterPro" id="IPR023361">
    <property type="entry name" value="DUF1285_beta_roll_sf"/>
</dbReference>
<dbReference type="Pfam" id="PF21028">
    <property type="entry name" value="DUF1285_C"/>
    <property type="match status" value="1"/>
</dbReference>
<feature type="compositionally biased region" description="Basic and acidic residues" evidence="1">
    <location>
        <begin position="1"/>
        <end position="17"/>
    </location>
</feature>